<feature type="chain" id="PRO_5040226493" description="Peptidase S1 domain-containing protein" evidence="2">
    <location>
        <begin position="19"/>
        <end position="259"/>
    </location>
</feature>
<evidence type="ECO:0000256" key="2">
    <source>
        <dbReference type="SAM" id="SignalP"/>
    </source>
</evidence>
<dbReference type="GO" id="GO:0006508">
    <property type="term" value="P:proteolysis"/>
    <property type="evidence" value="ECO:0007669"/>
    <property type="project" value="InterPro"/>
</dbReference>
<reference evidence="4" key="1">
    <citation type="submission" date="2020-03" db="EMBL/GenBank/DDBJ databases">
        <authorList>
            <person name="Weist P."/>
        </authorList>
    </citation>
    <scope>NUCLEOTIDE SEQUENCE</scope>
</reference>
<dbReference type="AlphaFoldDB" id="A0A9N7URM5"/>
<comment type="caution">
    <text evidence="4">The sequence shown here is derived from an EMBL/GenBank/DDBJ whole genome shotgun (WGS) entry which is preliminary data.</text>
</comment>
<dbReference type="InterPro" id="IPR043504">
    <property type="entry name" value="Peptidase_S1_PA_chymotrypsin"/>
</dbReference>
<dbReference type="Gene3D" id="2.40.10.10">
    <property type="entry name" value="Trypsin-like serine proteases"/>
    <property type="match status" value="1"/>
</dbReference>
<dbReference type="EMBL" id="CADEAL010001721">
    <property type="protein sequence ID" value="CAB1434995.1"/>
    <property type="molecule type" value="Genomic_DNA"/>
</dbReference>
<dbReference type="PANTHER" id="PTHR24271">
    <property type="entry name" value="KALLIKREIN-RELATED"/>
    <property type="match status" value="1"/>
</dbReference>
<sequence>MARLTTLLFAMWLGVTVSTVVDLEKRVIGGQECGPKERLYHVQLISTDFYRKKYLCGGSLISDRWILTAAHCFKPGRTFTAHIGVHPGPPKAVRITDPPEIFNDGKQHDLMLLKLPKAVGIKPVYRPDCQNPPNIGALVQVAGHGSTEVGPNNQRKRGSSDTLHCADVKTLDCEAHIKYLHLKQPELYVAYKHEHVICTQTPSVDATHGDSGGGLVYQHRIYGVIVRGHAEVVAGWPLMSMDLCYGPYDQWIRKTIAQP</sequence>
<evidence type="ECO:0000259" key="3">
    <source>
        <dbReference type="PROSITE" id="PS50240"/>
    </source>
</evidence>
<dbReference type="InterPro" id="IPR001254">
    <property type="entry name" value="Trypsin_dom"/>
</dbReference>
<keyword evidence="2" id="KW-0732">Signal</keyword>
<dbReference type="PROSITE" id="PS00134">
    <property type="entry name" value="TRYPSIN_HIS"/>
    <property type="match status" value="1"/>
</dbReference>
<dbReference type="PRINTS" id="PR00722">
    <property type="entry name" value="CHYMOTRYPSIN"/>
</dbReference>
<organism evidence="4 5">
    <name type="scientific">Pleuronectes platessa</name>
    <name type="common">European plaice</name>
    <dbReference type="NCBI Taxonomy" id="8262"/>
    <lineage>
        <taxon>Eukaryota</taxon>
        <taxon>Metazoa</taxon>
        <taxon>Chordata</taxon>
        <taxon>Craniata</taxon>
        <taxon>Vertebrata</taxon>
        <taxon>Euteleostomi</taxon>
        <taxon>Actinopterygii</taxon>
        <taxon>Neopterygii</taxon>
        <taxon>Teleostei</taxon>
        <taxon>Neoteleostei</taxon>
        <taxon>Acanthomorphata</taxon>
        <taxon>Carangaria</taxon>
        <taxon>Pleuronectiformes</taxon>
        <taxon>Pleuronectoidei</taxon>
        <taxon>Pleuronectidae</taxon>
        <taxon>Pleuronectes</taxon>
    </lineage>
</organism>
<dbReference type="Proteomes" id="UP001153269">
    <property type="component" value="Unassembled WGS sequence"/>
</dbReference>
<feature type="signal peptide" evidence="2">
    <location>
        <begin position="1"/>
        <end position="18"/>
    </location>
</feature>
<evidence type="ECO:0000313" key="5">
    <source>
        <dbReference type="Proteomes" id="UP001153269"/>
    </source>
</evidence>
<dbReference type="InterPro" id="IPR009003">
    <property type="entry name" value="Peptidase_S1_PA"/>
</dbReference>
<accession>A0A9N7URM5</accession>
<gene>
    <name evidence="4" type="ORF">PLEPLA_LOCUS23093</name>
</gene>
<keyword evidence="5" id="KW-1185">Reference proteome</keyword>
<dbReference type="GO" id="GO:0004252">
    <property type="term" value="F:serine-type endopeptidase activity"/>
    <property type="evidence" value="ECO:0007669"/>
    <property type="project" value="InterPro"/>
</dbReference>
<dbReference type="SUPFAM" id="SSF50494">
    <property type="entry name" value="Trypsin-like serine proteases"/>
    <property type="match status" value="1"/>
</dbReference>
<dbReference type="GO" id="GO:0030141">
    <property type="term" value="C:secretory granule"/>
    <property type="evidence" value="ECO:0007669"/>
    <property type="project" value="TreeGrafter"/>
</dbReference>
<evidence type="ECO:0000256" key="1">
    <source>
        <dbReference type="ARBA" id="ARBA00023157"/>
    </source>
</evidence>
<dbReference type="Pfam" id="PF00089">
    <property type="entry name" value="Trypsin"/>
    <property type="match status" value="1"/>
</dbReference>
<protein>
    <recommendedName>
        <fullName evidence="3">Peptidase S1 domain-containing protein</fullName>
    </recommendedName>
</protein>
<dbReference type="InterPro" id="IPR001314">
    <property type="entry name" value="Peptidase_S1A"/>
</dbReference>
<name>A0A9N7URM5_PLEPL</name>
<dbReference type="PROSITE" id="PS50240">
    <property type="entry name" value="TRYPSIN_DOM"/>
    <property type="match status" value="1"/>
</dbReference>
<evidence type="ECO:0000313" key="4">
    <source>
        <dbReference type="EMBL" id="CAB1434995.1"/>
    </source>
</evidence>
<proteinExistence type="predicted"/>
<dbReference type="InterPro" id="IPR018114">
    <property type="entry name" value="TRYPSIN_HIS"/>
</dbReference>
<dbReference type="SMART" id="SM00020">
    <property type="entry name" value="Tryp_SPc"/>
    <property type="match status" value="1"/>
</dbReference>
<dbReference type="PANTHER" id="PTHR24271:SF48">
    <property type="entry name" value="KALLIKREIN-14"/>
    <property type="match status" value="1"/>
</dbReference>
<feature type="domain" description="Peptidase S1" evidence="3">
    <location>
        <begin position="27"/>
        <end position="257"/>
    </location>
</feature>
<keyword evidence="1" id="KW-1015">Disulfide bond</keyword>